<evidence type="ECO:0000313" key="2">
    <source>
        <dbReference type="Proteomes" id="UP000681526"/>
    </source>
</evidence>
<keyword evidence="2" id="KW-1185">Reference proteome</keyword>
<dbReference type="Proteomes" id="UP000681526">
    <property type="component" value="Unassembled WGS sequence"/>
</dbReference>
<organism evidence="1 2">
    <name type="scientific">Thermobacillus xylanilyticus</name>
    <dbReference type="NCBI Taxonomy" id="76633"/>
    <lineage>
        <taxon>Bacteria</taxon>
        <taxon>Bacillati</taxon>
        <taxon>Bacillota</taxon>
        <taxon>Bacilli</taxon>
        <taxon>Bacillales</taxon>
        <taxon>Paenibacillaceae</taxon>
        <taxon>Thermobacillus</taxon>
    </lineage>
</organism>
<accession>A0ABN7S009</accession>
<proteinExistence type="predicted"/>
<dbReference type="EMBL" id="CAJRAY010000051">
    <property type="protein sequence ID" value="CAG5087878.1"/>
    <property type="molecule type" value="Genomic_DNA"/>
</dbReference>
<name>A0ABN7S009_THEXY</name>
<reference evidence="1 2" key="1">
    <citation type="submission" date="2021-04" db="EMBL/GenBank/DDBJ databases">
        <authorList>
            <person name="Rakotoarivonina H."/>
        </authorList>
    </citation>
    <scope>NUCLEOTIDE SEQUENCE [LARGE SCALE GENOMIC DNA]</scope>
    <source>
        <strain evidence="1 2">XE</strain>
    </source>
</reference>
<protein>
    <submittedName>
        <fullName evidence="1">Uncharacterized protein</fullName>
    </submittedName>
</protein>
<gene>
    <name evidence="1" type="primary">txxe 2225</name>
    <name evidence="1" type="ORF">TXXE_11275</name>
</gene>
<evidence type="ECO:0000313" key="1">
    <source>
        <dbReference type="EMBL" id="CAG5087878.1"/>
    </source>
</evidence>
<sequence length="10" mass="1162">MKFAILRVIA</sequence>
<comment type="caution">
    <text evidence="1">The sequence shown here is derived from an EMBL/GenBank/DDBJ whole genome shotgun (WGS) entry which is preliminary data.</text>
</comment>